<dbReference type="Proteomes" id="UP001445335">
    <property type="component" value="Unassembled WGS sequence"/>
</dbReference>
<evidence type="ECO:0000313" key="1">
    <source>
        <dbReference type="EMBL" id="KAK9828111.1"/>
    </source>
</evidence>
<dbReference type="Pfam" id="PF09996">
    <property type="entry name" value="DUF2237"/>
    <property type="match status" value="1"/>
</dbReference>
<evidence type="ECO:0000313" key="2">
    <source>
        <dbReference type="Proteomes" id="UP001445335"/>
    </source>
</evidence>
<dbReference type="Gene3D" id="3.30.56.110">
    <property type="entry name" value="Protein of unknown function DUF2237"/>
    <property type="match status" value="1"/>
</dbReference>
<accession>A0AAW1R3U5</accession>
<evidence type="ECO:0008006" key="3">
    <source>
        <dbReference type="Google" id="ProtNLM"/>
    </source>
</evidence>
<name>A0AAW1R3U5_9CHLO</name>
<dbReference type="AlphaFoldDB" id="A0AAW1R3U5"/>
<dbReference type="InterPro" id="IPR018714">
    <property type="entry name" value="DUF2237"/>
</dbReference>
<sequence length="122" mass="12939">MSSAAQAKNVVGGALEPAGPNCGFYRDGYCFAGPDDDGVHAVCAEVTEEFLEFTKARGNDLSTPRPPSFPGLKPGDRWCLCVSRWKEAADAGKAPPVVLAATHERALQTVPLELLKQHATGE</sequence>
<organism evidence="1 2">
    <name type="scientific">Elliptochloris bilobata</name>
    <dbReference type="NCBI Taxonomy" id="381761"/>
    <lineage>
        <taxon>Eukaryota</taxon>
        <taxon>Viridiplantae</taxon>
        <taxon>Chlorophyta</taxon>
        <taxon>core chlorophytes</taxon>
        <taxon>Trebouxiophyceae</taxon>
        <taxon>Trebouxiophyceae incertae sedis</taxon>
        <taxon>Elliptochloris clade</taxon>
        <taxon>Elliptochloris</taxon>
    </lineage>
</organism>
<reference evidence="1 2" key="1">
    <citation type="journal article" date="2024" name="Nat. Commun.">
        <title>Phylogenomics reveals the evolutionary origins of lichenization in chlorophyte algae.</title>
        <authorList>
            <person name="Puginier C."/>
            <person name="Libourel C."/>
            <person name="Otte J."/>
            <person name="Skaloud P."/>
            <person name="Haon M."/>
            <person name="Grisel S."/>
            <person name="Petersen M."/>
            <person name="Berrin J.G."/>
            <person name="Delaux P.M."/>
            <person name="Dal Grande F."/>
            <person name="Keller J."/>
        </authorList>
    </citation>
    <scope>NUCLEOTIDE SEQUENCE [LARGE SCALE GENOMIC DNA]</scope>
    <source>
        <strain evidence="1 2">SAG 245.80</strain>
    </source>
</reference>
<keyword evidence="2" id="KW-1185">Reference proteome</keyword>
<dbReference type="PANTHER" id="PTHR37466">
    <property type="entry name" value="SLR1628 PROTEIN"/>
    <property type="match status" value="1"/>
</dbReference>
<dbReference type="PANTHER" id="PTHR37466:SF1">
    <property type="entry name" value="SLR1628 PROTEIN"/>
    <property type="match status" value="1"/>
</dbReference>
<proteinExistence type="predicted"/>
<gene>
    <name evidence="1" type="ORF">WJX81_005673</name>
</gene>
<dbReference type="EMBL" id="JALJOU010000052">
    <property type="protein sequence ID" value="KAK9828111.1"/>
    <property type="molecule type" value="Genomic_DNA"/>
</dbReference>
<protein>
    <recommendedName>
        <fullName evidence="3">DUF2237 domain-containing protein</fullName>
    </recommendedName>
</protein>
<comment type="caution">
    <text evidence="1">The sequence shown here is derived from an EMBL/GenBank/DDBJ whole genome shotgun (WGS) entry which is preliminary data.</text>
</comment>